<dbReference type="Proteomes" id="UP000486351">
    <property type="component" value="Unassembled WGS sequence"/>
</dbReference>
<organism evidence="1 2">
    <name type="scientific">Phytophthora fragariae</name>
    <dbReference type="NCBI Taxonomy" id="53985"/>
    <lineage>
        <taxon>Eukaryota</taxon>
        <taxon>Sar</taxon>
        <taxon>Stramenopiles</taxon>
        <taxon>Oomycota</taxon>
        <taxon>Peronosporomycetes</taxon>
        <taxon>Peronosporales</taxon>
        <taxon>Peronosporaceae</taxon>
        <taxon>Phytophthora</taxon>
    </lineage>
</organism>
<name>A0A6G0SA96_9STRA</name>
<dbReference type="EMBL" id="QXFY01000186">
    <property type="protein sequence ID" value="KAE9353111.1"/>
    <property type="molecule type" value="Genomic_DNA"/>
</dbReference>
<sequence length="71" mass="7579">MAALFVDGVKNLFGASLAAVWIVFSRFFPPIVGGAVYTSCSCCGDNSDARLCLQSTEFGLVRVLGTPWHHA</sequence>
<protein>
    <submittedName>
        <fullName evidence="1">Uncharacterized protein</fullName>
    </submittedName>
</protein>
<comment type="caution">
    <text evidence="1">The sequence shown here is derived from an EMBL/GenBank/DDBJ whole genome shotgun (WGS) entry which is preliminary data.</text>
</comment>
<dbReference type="AlphaFoldDB" id="A0A6G0SA96"/>
<evidence type="ECO:0000313" key="2">
    <source>
        <dbReference type="Proteomes" id="UP000486351"/>
    </source>
</evidence>
<accession>A0A6G0SA96</accession>
<reference evidence="1 2" key="1">
    <citation type="submission" date="2018-09" db="EMBL/GenBank/DDBJ databases">
        <title>Genomic investigation of the strawberry pathogen Phytophthora fragariae indicates pathogenicity is determined by transcriptional variation in three key races.</title>
        <authorList>
            <person name="Adams T.M."/>
            <person name="Armitage A.D."/>
            <person name="Sobczyk M.K."/>
            <person name="Bates H.J."/>
            <person name="Dunwell J.M."/>
            <person name="Nellist C.F."/>
            <person name="Harrison R.J."/>
        </authorList>
    </citation>
    <scope>NUCLEOTIDE SEQUENCE [LARGE SCALE GENOMIC DNA]</scope>
    <source>
        <strain evidence="1 2">NOV-77</strain>
    </source>
</reference>
<gene>
    <name evidence="1" type="ORF">PF008_g5149</name>
</gene>
<proteinExistence type="predicted"/>
<evidence type="ECO:0000313" key="1">
    <source>
        <dbReference type="EMBL" id="KAE9353111.1"/>
    </source>
</evidence>